<dbReference type="GO" id="GO:0032259">
    <property type="term" value="P:methylation"/>
    <property type="evidence" value="ECO:0007669"/>
    <property type="project" value="UniProtKB-KW"/>
</dbReference>
<organism evidence="5 6">
    <name type="scientific">Noviherbaspirillum denitrificans</name>
    <dbReference type="NCBI Taxonomy" id="1968433"/>
    <lineage>
        <taxon>Bacteria</taxon>
        <taxon>Pseudomonadati</taxon>
        <taxon>Pseudomonadota</taxon>
        <taxon>Betaproteobacteria</taxon>
        <taxon>Burkholderiales</taxon>
        <taxon>Oxalobacteraceae</taxon>
        <taxon>Noviherbaspirillum</taxon>
    </lineage>
</organism>
<dbReference type="RefSeq" id="WP_170942232.1">
    <property type="nucleotide sequence ID" value="NZ_LSTO01000001.1"/>
</dbReference>
<evidence type="ECO:0000256" key="3">
    <source>
        <dbReference type="ARBA" id="ARBA00022691"/>
    </source>
</evidence>
<dbReference type="AlphaFoldDB" id="A0A254TP09"/>
<proteinExistence type="predicted"/>
<sequence>MQDEQWLDKWTRTIARNVAILELGCGGGRDTRRLAEQGFSDITATDLSRDALDRCGHAVPAAHLVCHDLNAPLPFADARFDVVIASLCLHYFAWDKTVDAVREIRRCLAPGGLLLCRVNSTRDVHFGAIGHPELAHHYYDVDGRPKRFFDAEDLERLFTEGWERLSMREATIDRYDKPKTAWEIALRPT</sequence>
<protein>
    <recommendedName>
        <fullName evidence="4">Methyltransferase type 11 domain-containing protein</fullName>
    </recommendedName>
</protein>
<evidence type="ECO:0000256" key="1">
    <source>
        <dbReference type="ARBA" id="ARBA00022603"/>
    </source>
</evidence>
<dbReference type="Pfam" id="PF08241">
    <property type="entry name" value="Methyltransf_11"/>
    <property type="match status" value="1"/>
</dbReference>
<dbReference type="EMBL" id="LSTO01000001">
    <property type="protein sequence ID" value="OWW22353.1"/>
    <property type="molecule type" value="Genomic_DNA"/>
</dbReference>
<keyword evidence="2" id="KW-0808">Transferase</keyword>
<evidence type="ECO:0000313" key="5">
    <source>
        <dbReference type="EMBL" id="OWW22353.1"/>
    </source>
</evidence>
<feature type="domain" description="Methyltransferase type 11" evidence="4">
    <location>
        <begin position="21"/>
        <end position="116"/>
    </location>
</feature>
<keyword evidence="3" id="KW-0949">S-adenosyl-L-methionine</keyword>
<gene>
    <name evidence="5" type="ORF">AYR66_25515</name>
</gene>
<evidence type="ECO:0000259" key="4">
    <source>
        <dbReference type="Pfam" id="PF08241"/>
    </source>
</evidence>
<evidence type="ECO:0000313" key="6">
    <source>
        <dbReference type="Proteomes" id="UP000197535"/>
    </source>
</evidence>
<dbReference type="InterPro" id="IPR013216">
    <property type="entry name" value="Methyltransf_11"/>
</dbReference>
<keyword evidence="1" id="KW-0489">Methyltransferase</keyword>
<accession>A0A254TP09</accession>
<keyword evidence="6" id="KW-1185">Reference proteome</keyword>
<evidence type="ECO:0000256" key="2">
    <source>
        <dbReference type="ARBA" id="ARBA00022679"/>
    </source>
</evidence>
<dbReference type="InterPro" id="IPR029063">
    <property type="entry name" value="SAM-dependent_MTases_sf"/>
</dbReference>
<dbReference type="PANTHER" id="PTHR43464">
    <property type="entry name" value="METHYLTRANSFERASE"/>
    <property type="match status" value="1"/>
</dbReference>
<name>A0A254TP09_9BURK</name>
<dbReference type="Gene3D" id="3.40.50.150">
    <property type="entry name" value="Vaccinia Virus protein VP39"/>
    <property type="match status" value="1"/>
</dbReference>
<dbReference type="CDD" id="cd02440">
    <property type="entry name" value="AdoMet_MTases"/>
    <property type="match status" value="1"/>
</dbReference>
<dbReference type="SUPFAM" id="SSF53335">
    <property type="entry name" value="S-adenosyl-L-methionine-dependent methyltransferases"/>
    <property type="match status" value="1"/>
</dbReference>
<dbReference type="Proteomes" id="UP000197535">
    <property type="component" value="Unassembled WGS sequence"/>
</dbReference>
<dbReference type="PANTHER" id="PTHR43464:SF19">
    <property type="entry name" value="UBIQUINONE BIOSYNTHESIS O-METHYLTRANSFERASE, MITOCHONDRIAL"/>
    <property type="match status" value="1"/>
</dbReference>
<reference evidence="5 6" key="1">
    <citation type="submission" date="2016-02" db="EMBL/GenBank/DDBJ databases">
        <authorList>
            <person name="Wen L."/>
            <person name="He K."/>
            <person name="Yang H."/>
        </authorList>
    </citation>
    <scope>NUCLEOTIDE SEQUENCE [LARGE SCALE GENOMIC DNA]</scope>
    <source>
        <strain evidence="5 6">TSA40</strain>
    </source>
</reference>
<dbReference type="GO" id="GO:0008757">
    <property type="term" value="F:S-adenosylmethionine-dependent methyltransferase activity"/>
    <property type="evidence" value="ECO:0007669"/>
    <property type="project" value="InterPro"/>
</dbReference>
<comment type="caution">
    <text evidence="5">The sequence shown here is derived from an EMBL/GenBank/DDBJ whole genome shotgun (WGS) entry which is preliminary data.</text>
</comment>